<dbReference type="InterPro" id="IPR011059">
    <property type="entry name" value="Metal-dep_hydrolase_composite"/>
</dbReference>
<organism evidence="2 3">
    <name type="scientific">Catellatospora citrea</name>
    <dbReference type="NCBI Taxonomy" id="53366"/>
    <lineage>
        <taxon>Bacteria</taxon>
        <taxon>Bacillati</taxon>
        <taxon>Actinomycetota</taxon>
        <taxon>Actinomycetes</taxon>
        <taxon>Micromonosporales</taxon>
        <taxon>Micromonosporaceae</taxon>
        <taxon>Catellatospora</taxon>
    </lineage>
</organism>
<dbReference type="PANTHER" id="PTHR43135:SF3">
    <property type="entry name" value="ALPHA-D-RIBOSE 1-METHYLPHOSPHONATE 5-TRIPHOSPHATE DIPHOSPHATASE"/>
    <property type="match status" value="1"/>
</dbReference>
<evidence type="ECO:0000313" key="3">
    <source>
        <dbReference type="Proteomes" id="UP000659904"/>
    </source>
</evidence>
<dbReference type="Proteomes" id="UP000659904">
    <property type="component" value="Unassembled WGS sequence"/>
</dbReference>
<proteinExistence type="predicted"/>
<dbReference type="PANTHER" id="PTHR43135">
    <property type="entry name" value="ALPHA-D-RIBOSE 1-METHYLPHOSPHONATE 5-TRIPHOSPHATE DIPHOSPHATASE"/>
    <property type="match status" value="1"/>
</dbReference>
<dbReference type="Gene3D" id="2.30.40.10">
    <property type="entry name" value="Urease, subunit C, domain 1"/>
    <property type="match status" value="1"/>
</dbReference>
<accession>A0A8J3NXK4</accession>
<evidence type="ECO:0000313" key="2">
    <source>
        <dbReference type="EMBL" id="GIF95908.1"/>
    </source>
</evidence>
<dbReference type="InterPro" id="IPR032466">
    <property type="entry name" value="Metal_Hydrolase"/>
</dbReference>
<name>A0A8J3NXK4_9ACTN</name>
<comment type="caution">
    <text evidence="2">The sequence shown here is derived from an EMBL/GenBank/DDBJ whole genome shotgun (WGS) entry which is preliminary data.</text>
</comment>
<keyword evidence="3" id="KW-1185">Reference proteome</keyword>
<gene>
    <name evidence="2" type="ORF">Cci01nite_10020</name>
</gene>
<protein>
    <recommendedName>
        <fullName evidence="1">Amidohydrolase-related domain-containing protein</fullName>
    </recommendedName>
</protein>
<dbReference type="EMBL" id="BONH01000002">
    <property type="protein sequence ID" value="GIF95908.1"/>
    <property type="molecule type" value="Genomic_DNA"/>
</dbReference>
<dbReference type="Pfam" id="PF01979">
    <property type="entry name" value="Amidohydro_1"/>
    <property type="match status" value="1"/>
</dbReference>
<sequence>MHSYAIRAASMFDGFDLSGPTTVQVTDGRILSVDRTGAAPTGSRDVLDLGPRSCLLPGLVDTHVHLAFDAGPDPVAALVKTDDAELLTHMRAAAQSALRAGVTTVRDLGDRSYLALALAEEFRRQPELGPEILAAGPPLTTPGGHCHFFGGEVEGAEALRAAVRERHARGCAVIKIMASGGHMTPGSVAPHDSQYTLADLRVVVEEAHGLGLRVAAHAHGVAAIKNAVAAGVDSIEHVSFLTGDGTTPDQDVLAAVAESDSFVSLTLGLDPRFPNPAMSSPHASVVLDAYRDLHKLGAKVVIGSDAGIGPFKPHGVLPYAVSDLVQLGISSPREALAAVTSLAAQACGVDGRKGQITIGADADLLAVHGNPMEDPAALLDVQAVFRAGVRIR</sequence>
<dbReference type="SUPFAM" id="SSF51338">
    <property type="entry name" value="Composite domain of metallo-dependent hydrolases"/>
    <property type="match status" value="1"/>
</dbReference>
<dbReference type="InterPro" id="IPR006680">
    <property type="entry name" value="Amidohydro-rel"/>
</dbReference>
<dbReference type="RefSeq" id="WP_120320994.1">
    <property type="nucleotide sequence ID" value="NZ_BONH01000002.1"/>
</dbReference>
<dbReference type="Gene3D" id="3.20.20.140">
    <property type="entry name" value="Metal-dependent hydrolases"/>
    <property type="match status" value="1"/>
</dbReference>
<dbReference type="GO" id="GO:0016810">
    <property type="term" value="F:hydrolase activity, acting on carbon-nitrogen (but not peptide) bonds"/>
    <property type="evidence" value="ECO:0007669"/>
    <property type="project" value="InterPro"/>
</dbReference>
<dbReference type="InterPro" id="IPR051781">
    <property type="entry name" value="Metallo-dep_Hydrolase"/>
</dbReference>
<evidence type="ECO:0000259" key="1">
    <source>
        <dbReference type="Pfam" id="PF01979"/>
    </source>
</evidence>
<feature type="domain" description="Amidohydrolase-related" evidence="1">
    <location>
        <begin position="55"/>
        <end position="388"/>
    </location>
</feature>
<dbReference type="AlphaFoldDB" id="A0A8J3NXK4"/>
<reference evidence="2 3" key="1">
    <citation type="submission" date="2021-01" db="EMBL/GenBank/DDBJ databases">
        <title>Whole genome shotgun sequence of Catellatospora citrea NBRC 14495.</title>
        <authorList>
            <person name="Komaki H."/>
            <person name="Tamura T."/>
        </authorList>
    </citation>
    <scope>NUCLEOTIDE SEQUENCE [LARGE SCALE GENOMIC DNA]</scope>
    <source>
        <strain evidence="2 3">NBRC 14495</strain>
    </source>
</reference>
<dbReference type="SUPFAM" id="SSF51556">
    <property type="entry name" value="Metallo-dependent hydrolases"/>
    <property type="match status" value="1"/>
</dbReference>